<dbReference type="InterPro" id="IPR036196">
    <property type="entry name" value="Ptyr_pPase_sf"/>
</dbReference>
<feature type="domain" description="Phosphotyrosine protein phosphatase I" evidence="3">
    <location>
        <begin position="1"/>
        <end position="131"/>
    </location>
</feature>
<reference evidence="5 7" key="2">
    <citation type="submission" date="2019-03" db="EMBL/GenBank/DDBJ databases">
        <title>Genomic Encyclopedia of Type Strains, Phase IV (KMG-IV): sequencing the most valuable type-strain genomes for metagenomic binning, comparative biology and taxonomic classification.</title>
        <authorList>
            <person name="Goeker M."/>
        </authorList>
    </citation>
    <scope>NUCLEOTIDE SEQUENCE [LARGE SCALE GENOMIC DNA]</scope>
    <source>
        <strain evidence="5 7">DSM 20580</strain>
    </source>
</reference>
<name>A0A2U3AFS2_9BACL</name>
<dbReference type="SMART" id="SM00226">
    <property type="entry name" value="LMWPc"/>
    <property type="match status" value="1"/>
</dbReference>
<organism evidence="4 6">
    <name type="scientific">Kurthia zopfii</name>
    <dbReference type="NCBI Taxonomy" id="1650"/>
    <lineage>
        <taxon>Bacteria</taxon>
        <taxon>Bacillati</taxon>
        <taxon>Bacillota</taxon>
        <taxon>Bacilli</taxon>
        <taxon>Bacillales</taxon>
        <taxon>Caryophanaceae</taxon>
        <taxon>Kurthia</taxon>
    </lineage>
</organism>
<evidence type="ECO:0000313" key="7">
    <source>
        <dbReference type="Proteomes" id="UP000294641"/>
    </source>
</evidence>
<dbReference type="PANTHER" id="PTHR11717:SF7">
    <property type="entry name" value="LOW MOLECULAR WEIGHT PHOSPHOTYROSINE PROTEIN PHOSPHATASE"/>
    <property type="match status" value="1"/>
</dbReference>
<dbReference type="AlphaFoldDB" id="A0A2U3AFS2"/>
<dbReference type="EC" id="3.1.3.48" evidence="1"/>
<evidence type="ECO:0000256" key="1">
    <source>
        <dbReference type="ARBA" id="ARBA00013064"/>
    </source>
</evidence>
<evidence type="ECO:0000313" key="6">
    <source>
        <dbReference type="Proteomes" id="UP000254330"/>
    </source>
</evidence>
<sequence length="140" mass="16008">MAEAVFNQFLKEKGISNEFQVDSAGTSSLHEGEQPHRGTRQKLMEHQISTEGMFSRPVVEEDGQLYDYIVCMDASNVRNFLQMVDVSNKSEVLRFLDLTVKPMDVPDPYYTGDFEETYQLCRNGCEVLLEKILDDRMAGN</sequence>
<dbReference type="SUPFAM" id="SSF52788">
    <property type="entry name" value="Phosphotyrosine protein phosphatases I"/>
    <property type="match status" value="1"/>
</dbReference>
<dbReference type="EMBL" id="UGNP01000001">
    <property type="protein sequence ID" value="STX10957.1"/>
    <property type="molecule type" value="Genomic_DNA"/>
</dbReference>
<gene>
    <name evidence="4" type="primary">yfkJ</name>
    <name evidence="5" type="ORF">DFR61_10414</name>
    <name evidence="4" type="ORF">NCTC10597_02749</name>
</gene>
<dbReference type="InterPro" id="IPR023485">
    <property type="entry name" value="Ptyr_pPase"/>
</dbReference>
<dbReference type="Proteomes" id="UP000254330">
    <property type="component" value="Unassembled WGS sequence"/>
</dbReference>
<evidence type="ECO:0000259" key="3">
    <source>
        <dbReference type="SMART" id="SM00226"/>
    </source>
</evidence>
<comment type="caution">
    <text evidence="4">The sequence shown here is derived from an EMBL/GenBank/DDBJ whole genome shotgun (WGS) entry which is preliminary data.</text>
</comment>
<comment type="catalytic activity">
    <reaction evidence="2">
        <text>O-phospho-L-tyrosyl-[protein] + H2O = L-tyrosyl-[protein] + phosphate</text>
        <dbReference type="Rhea" id="RHEA:10684"/>
        <dbReference type="Rhea" id="RHEA-COMP:10136"/>
        <dbReference type="Rhea" id="RHEA-COMP:20101"/>
        <dbReference type="ChEBI" id="CHEBI:15377"/>
        <dbReference type="ChEBI" id="CHEBI:43474"/>
        <dbReference type="ChEBI" id="CHEBI:46858"/>
        <dbReference type="ChEBI" id="CHEBI:61978"/>
        <dbReference type="EC" id="3.1.3.48"/>
    </reaction>
</comment>
<proteinExistence type="predicted"/>
<reference evidence="4 6" key="1">
    <citation type="submission" date="2018-06" db="EMBL/GenBank/DDBJ databases">
        <authorList>
            <consortium name="Pathogen Informatics"/>
            <person name="Doyle S."/>
        </authorList>
    </citation>
    <scope>NUCLEOTIDE SEQUENCE [LARGE SCALE GENOMIC DNA]</scope>
    <source>
        <strain evidence="4 6">NCTC10597</strain>
    </source>
</reference>
<dbReference type="Proteomes" id="UP000294641">
    <property type="component" value="Unassembled WGS sequence"/>
</dbReference>
<dbReference type="Gene3D" id="3.40.50.2300">
    <property type="match status" value="1"/>
</dbReference>
<protein>
    <recommendedName>
        <fullName evidence="1">protein-tyrosine-phosphatase</fullName>
        <ecNumber evidence="1">3.1.3.48</ecNumber>
    </recommendedName>
</protein>
<evidence type="ECO:0000313" key="4">
    <source>
        <dbReference type="EMBL" id="STX10957.1"/>
    </source>
</evidence>
<dbReference type="GO" id="GO:0004725">
    <property type="term" value="F:protein tyrosine phosphatase activity"/>
    <property type="evidence" value="ECO:0007669"/>
    <property type="project" value="UniProtKB-EC"/>
</dbReference>
<dbReference type="EMBL" id="SNZG01000004">
    <property type="protein sequence ID" value="TDR42124.1"/>
    <property type="molecule type" value="Genomic_DNA"/>
</dbReference>
<dbReference type="Pfam" id="PF01451">
    <property type="entry name" value="LMWPc"/>
    <property type="match status" value="1"/>
</dbReference>
<dbReference type="CDD" id="cd16343">
    <property type="entry name" value="LMWPTP"/>
    <property type="match status" value="1"/>
</dbReference>
<evidence type="ECO:0000256" key="2">
    <source>
        <dbReference type="ARBA" id="ARBA00051722"/>
    </source>
</evidence>
<dbReference type="OrthoDB" id="9784339at2"/>
<keyword evidence="7" id="KW-1185">Reference proteome</keyword>
<dbReference type="PANTHER" id="PTHR11717">
    <property type="entry name" value="LOW MOLECULAR WEIGHT PROTEIN TYROSINE PHOSPHATASE"/>
    <property type="match status" value="1"/>
</dbReference>
<keyword evidence="4" id="KW-0378">Hydrolase</keyword>
<dbReference type="InterPro" id="IPR050438">
    <property type="entry name" value="LMW_PTPase"/>
</dbReference>
<accession>A0A2U3AFS2</accession>
<evidence type="ECO:0000313" key="5">
    <source>
        <dbReference type="EMBL" id="TDR42124.1"/>
    </source>
</evidence>